<name>A0A6J4HV81_9ACTN</name>
<feature type="region of interest" description="Disordered" evidence="1">
    <location>
        <begin position="77"/>
        <end position="98"/>
    </location>
</feature>
<protein>
    <submittedName>
        <fullName evidence="2">Uncharacterized protein</fullName>
    </submittedName>
</protein>
<proteinExistence type="predicted"/>
<sequence length="118" mass="12647">MVALRSDAQVTSRHLATDEQGSGLRATWRPNLGFVNLSLWSGQRCTSTFHLTPVEAGKLVGFLASSLASAAPERRVNPLSAVPPSGPPASTLATARPGEAVRRRVADELERLAHRLRP</sequence>
<reference evidence="2" key="1">
    <citation type="submission" date="2020-02" db="EMBL/GenBank/DDBJ databases">
        <authorList>
            <person name="Meier V. D."/>
        </authorList>
    </citation>
    <scope>NUCLEOTIDE SEQUENCE</scope>
    <source>
        <strain evidence="2">AVDCRST_MAG50</strain>
    </source>
</reference>
<evidence type="ECO:0000313" key="2">
    <source>
        <dbReference type="EMBL" id="CAA9233661.1"/>
    </source>
</evidence>
<dbReference type="EMBL" id="CADCTF010000065">
    <property type="protein sequence ID" value="CAA9233661.1"/>
    <property type="molecule type" value="Genomic_DNA"/>
</dbReference>
<gene>
    <name evidence="2" type="ORF">AVDCRST_MAG50-1208</name>
</gene>
<accession>A0A6J4HV81</accession>
<dbReference type="AlphaFoldDB" id="A0A6J4HV81"/>
<organism evidence="2">
    <name type="scientific">uncultured Acidimicrobiales bacterium</name>
    <dbReference type="NCBI Taxonomy" id="310071"/>
    <lineage>
        <taxon>Bacteria</taxon>
        <taxon>Bacillati</taxon>
        <taxon>Actinomycetota</taxon>
        <taxon>Acidimicrobiia</taxon>
        <taxon>Acidimicrobiales</taxon>
        <taxon>environmental samples</taxon>
    </lineage>
</organism>
<evidence type="ECO:0000256" key="1">
    <source>
        <dbReference type="SAM" id="MobiDB-lite"/>
    </source>
</evidence>
<feature type="region of interest" description="Disordered" evidence="1">
    <location>
        <begin position="1"/>
        <end position="21"/>
    </location>
</feature>